<evidence type="ECO:0000313" key="3">
    <source>
        <dbReference type="EMBL" id="KAH9383524.1"/>
    </source>
</evidence>
<feature type="region of interest" description="Disordered" evidence="1">
    <location>
        <begin position="176"/>
        <end position="195"/>
    </location>
</feature>
<sequence>MRTRVTVQTEHRNMLKLLLSKESDPVRHPPDGRRICACAQLYGVAFSSANVIALTKLRLQINRRHRIHVDNSLGNCAVSKKAKEEEKKKNDTRIFRESNRPTRHGLTGLHLMPCYQASAKTKPPLLGSTPLVLLFAPNILVIALIQAALIAEKNLWLAKSQMRGVECQVVRCTETDEPGPPVSQVLFPGTKKKTE</sequence>
<accession>A0A9J6H8E0</accession>
<keyword evidence="2" id="KW-0472">Membrane</keyword>
<keyword evidence="2" id="KW-0812">Transmembrane</keyword>
<comment type="caution">
    <text evidence="3">The sequence shown here is derived from an EMBL/GenBank/DDBJ whole genome shotgun (WGS) entry which is preliminary data.</text>
</comment>
<dbReference type="AlphaFoldDB" id="A0A9J6H8E0"/>
<proteinExistence type="predicted"/>
<organism evidence="3 4">
    <name type="scientific">Haemaphysalis longicornis</name>
    <name type="common">Bush tick</name>
    <dbReference type="NCBI Taxonomy" id="44386"/>
    <lineage>
        <taxon>Eukaryota</taxon>
        <taxon>Metazoa</taxon>
        <taxon>Ecdysozoa</taxon>
        <taxon>Arthropoda</taxon>
        <taxon>Chelicerata</taxon>
        <taxon>Arachnida</taxon>
        <taxon>Acari</taxon>
        <taxon>Parasitiformes</taxon>
        <taxon>Ixodida</taxon>
        <taxon>Ixodoidea</taxon>
        <taxon>Ixodidae</taxon>
        <taxon>Haemaphysalinae</taxon>
        <taxon>Haemaphysalis</taxon>
    </lineage>
</organism>
<dbReference type="Proteomes" id="UP000821853">
    <property type="component" value="Unassembled WGS sequence"/>
</dbReference>
<reference evidence="3 4" key="1">
    <citation type="journal article" date="2020" name="Cell">
        <title>Large-Scale Comparative Analyses of Tick Genomes Elucidate Their Genetic Diversity and Vector Capacities.</title>
        <authorList>
            <consortium name="Tick Genome and Microbiome Consortium (TIGMIC)"/>
            <person name="Jia N."/>
            <person name="Wang J."/>
            <person name="Shi W."/>
            <person name="Du L."/>
            <person name="Sun Y."/>
            <person name="Zhan W."/>
            <person name="Jiang J.F."/>
            <person name="Wang Q."/>
            <person name="Zhang B."/>
            <person name="Ji P."/>
            <person name="Bell-Sakyi L."/>
            <person name="Cui X.M."/>
            <person name="Yuan T.T."/>
            <person name="Jiang B.G."/>
            <person name="Yang W.F."/>
            <person name="Lam T.T."/>
            <person name="Chang Q.C."/>
            <person name="Ding S.J."/>
            <person name="Wang X.J."/>
            <person name="Zhu J.G."/>
            <person name="Ruan X.D."/>
            <person name="Zhao L."/>
            <person name="Wei J.T."/>
            <person name="Ye R.Z."/>
            <person name="Que T.C."/>
            <person name="Du C.H."/>
            <person name="Zhou Y.H."/>
            <person name="Cheng J.X."/>
            <person name="Dai P.F."/>
            <person name="Guo W.B."/>
            <person name="Han X.H."/>
            <person name="Huang E.J."/>
            <person name="Li L.F."/>
            <person name="Wei W."/>
            <person name="Gao Y.C."/>
            <person name="Liu J.Z."/>
            <person name="Shao H.Z."/>
            <person name="Wang X."/>
            <person name="Wang C.C."/>
            <person name="Yang T.C."/>
            <person name="Huo Q.B."/>
            <person name="Li W."/>
            <person name="Chen H.Y."/>
            <person name="Chen S.E."/>
            <person name="Zhou L.G."/>
            <person name="Ni X.B."/>
            <person name="Tian J.H."/>
            <person name="Sheng Y."/>
            <person name="Liu T."/>
            <person name="Pan Y.S."/>
            <person name="Xia L.Y."/>
            <person name="Li J."/>
            <person name="Zhao F."/>
            <person name="Cao W.C."/>
        </authorList>
    </citation>
    <scope>NUCLEOTIDE SEQUENCE [LARGE SCALE GENOMIC DNA]</scope>
    <source>
        <strain evidence="3">HaeL-2018</strain>
    </source>
</reference>
<evidence type="ECO:0000313" key="4">
    <source>
        <dbReference type="Proteomes" id="UP000821853"/>
    </source>
</evidence>
<dbReference type="VEuPathDB" id="VectorBase:HLOH_064953"/>
<evidence type="ECO:0000256" key="2">
    <source>
        <dbReference type="SAM" id="Phobius"/>
    </source>
</evidence>
<evidence type="ECO:0000256" key="1">
    <source>
        <dbReference type="SAM" id="MobiDB-lite"/>
    </source>
</evidence>
<keyword evidence="4" id="KW-1185">Reference proteome</keyword>
<protein>
    <submittedName>
        <fullName evidence="3">Uncharacterized protein</fullName>
    </submittedName>
</protein>
<feature type="transmembrane region" description="Helical" evidence="2">
    <location>
        <begin position="131"/>
        <end position="151"/>
    </location>
</feature>
<name>A0A9J6H8E0_HAELO</name>
<dbReference type="EMBL" id="JABSTR010001154">
    <property type="protein sequence ID" value="KAH9383524.1"/>
    <property type="molecule type" value="Genomic_DNA"/>
</dbReference>
<keyword evidence="2" id="KW-1133">Transmembrane helix</keyword>
<gene>
    <name evidence="3" type="ORF">HPB48_025096</name>
</gene>